<evidence type="ECO:0000313" key="6">
    <source>
        <dbReference type="Proteomes" id="UP001153076"/>
    </source>
</evidence>
<feature type="coiled-coil region" evidence="1">
    <location>
        <begin position="131"/>
        <end position="176"/>
    </location>
</feature>
<feature type="domain" description="CAAX prenyl protease 2/Lysostaphin resistance protein A-like" evidence="4">
    <location>
        <begin position="2166"/>
        <end position="2221"/>
    </location>
</feature>
<feature type="compositionally biased region" description="Basic and acidic residues" evidence="2">
    <location>
        <begin position="1"/>
        <end position="11"/>
    </location>
</feature>
<feature type="transmembrane region" description="Helical" evidence="3">
    <location>
        <begin position="2189"/>
        <end position="2210"/>
    </location>
</feature>
<keyword evidence="3" id="KW-0472">Membrane</keyword>
<dbReference type="InterPro" id="IPR003675">
    <property type="entry name" value="Rce1/LyrA-like_dom"/>
</dbReference>
<dbReference type="Pfam" id="PF02517">
    <property type="entry name" value="Rce1-like"/>
    <property type="match status" value="1"/>
</dbReference>
<dbReference type="Gene3D" id="1.10.287.1490">
    <property type="match status" value="1"/>
</dbReference>
<feature type="coiled-coil region" evidence="1">
    <location>
        <begin position="1293"/>
        <end position="1320"/>
    </location>
</feature>
<feature type="coiled-coil region" evidence="1">
    <location>
        <begin position="704"/>
        <end position="832"/>
    </location>
</feature>
<feature type="coiled-coil region" evidence="1">
    <location>
        <begin position="350"/>
        <end position="402"/>
    </location>
</feature>
<dbReference type="GO" id="GO:0004175">
    <property type="term" value="F:endopeptidase activity"/>
    <property type="evidence" value="ECO:0007669"/>
    <property type="project" value="UniProtKB-ARBA"/>
</dbReference>
<organism evidence="5 6">
    <name type="scientific">Carnegiea gigantea</name>
    <dbReference type="NCBI Taxonomy" id="171969"/>
    <lineage>
        <taxon>Eukaryota</taxon>
        <taxon>Viridiplantae</taxon>
        <taxon>Streptophyta</taxon>
        <taxon>Embryophyta</taxon>
        <taxon>Tracheophyta</taxon>
        <taxon>Spermatophyta</taxon>
        <taxon>Magnoliopsida</taxon>
        <taxon>eudicotyledons</taxon>
        <taxon>Gunneridae</taxon>
        <taxon>Pentapetalae</taxon>
        <taxon>Caryophyllales</taxon>
        <taxon>Cactineae</taxon>
        <taxon>Cactaceae</taxon>
        <taxon>Cactoideae</taxon>
        <taxon>Echinocereeae</taxon>
        <taxon>Carnegiea</taxon>
    </lineage>
</organism>
<feature type="coiled-coil region" evidence="1">
    <location>
        <begin position="546"/>
        <end position="587"/>
    </location>
</feature>
<name>A0A9Q1K753_9CARY</name>
<feature type="coiled-coil region" evidence="1">
    <location>
        <begin position="872"/>
        <end position="927"/>
    </location>
</feature>
<dbReference type="PANTHER" id="PTHR43939:SF68">
    <property type="entry name" value="CENTROSOMAL PROTEIN OF 290 KDA-LIKE"/>
    <property type="match status" value="1"/>
</dbReference>
<evidence type="ECO:0000256" key="1">
    <source>
        <dbReference type="SAM" id="Coils"/>
    </source>
</evidence>
<proteinExistence type="predicted"/>
<keyword evidence="3" id="KW-1133">Transmembrane helix</keyword>
<dbReference type="OrthoDB" id="10255522at2759"/>
<evidence type="ECO:0000259" key="4">
    <source>
        <dbReference type="Pfam" id="PF02517"/>
    </source>
</evidence>
<feature type="compositionally biased region" description="Low complexity" evidence="2">
    <location>
        <begin position="1854"/>
        <end position="1863"/>
    </location>
</feature>
<evidence type="ECO:0000256" key="3">
    <source>
        <dbReference type="SAM" id="Phobius"/>
    </source>
</evidence>
<accession>A0A9Q1K753</accession>
<dbReference type="GO" id="GO:0080120">
    <property type="term" value="P:CAAX-box protein maturation"/>
    <property type="evidence" value="ECO:0007669"/>
    <property type="project" value="UniProtKB-ARBA"/>
</dbReference>
<feature type="coiled-coil region" evidence="1">
    <location>
        <begin position="1625"/>
        <end position="1652"/>
    </location>
</feature>
<comment type="caution">
    <text evidence="5">The sequence shown here is derived from an EMBL/GenBank/DDBJ whole genome shotgun (WGS) entry which is preliminary data.</text>
</comment>
<evidence type="ECO:0000313" key="5">
    <source>
        <dbReference type="EMBL" id="KAJ8438581.1"/>
    </source>
</evidence>
<reference evidence="5" key="1">
    <citation type="submission" date="2022-04" db="EMBL/GenBank/DDBJ databases">
        <title>Carnegiea gigantea Genome sequencing and assembly v2.</title>
        <authorList>
            <person name="Copetti D."/>
            <person name="Sanderson M.J."/>
            <person name="Burquez A."/>
            <person name="Wojciechowski M.F."/>
        </authorList>
    </citation>
    <scope>NUCLEOTIDE SEQUENCE</scope>
    <source>
        <strain evidence="5">SGP5-SGP5p</strain>
        <tissue evidence="5">Aerial part</tissue>
    </source>
</reference>
<dbReference type="EMBL" id="JAKOGI010000250">
    <property type="protein sequence ID" value="KAJ8438581.1"/>
    <property type="molecule type" value="Genomic_DNA"/>
</dbReference>
<keyword evidence="3" id="KW-0812">Transmembrane</keyword>
<feature type="coiled-coil region" evidence="1">
    <location>
        <begin position="952"/>
        <end position="1112"/>
    </location>
</feature>
<keyword evidence="6" id="KW-1185">Reference proteome</keyword>
<dbReference type="SUPFAM" id="SSF57997">
    <property type="entry name" value="Tropomyosin"/>
    <property type="match status" value="1"/>
</dbReference>
<feature type="transmembrane region" description="Helical" evidence="3">
    <location>
        <begin position="2154"/>
        <end position="2177"/>
    </location>
</feature>
<sequence length="2238" mass="249356">MSGNNDSERQETSAATDREDDNVVVANSESNDNPELSSREANYDSNNSNEDGVMVITDHNGSGGDSDGVVVSEDAGREDMFLDAPDDLGDGRDSPATFTEAQGSIDGEFDHRTRFRGLDNEMQNDYMVDDLERLRSMLDKAINEKESLARECKDEMEMAAKEIANLRDQMRDLISKQSAQQSNSESVHHFHGDEQMPLHEMINECSMFLRSITEEIQDLNRKSTELSVSHEVVNSYLSSAQNESAEFQFQKDQYTEEVVNRMLSSLASLVYVGDLSDSSVTGKITHIEKSVLALIENYNWFLYQSDQLRQCLTQVRPDHAEQSDYGVVFAAANDVLLGSRQKETDFCEKLSYLENENSKLMEQLDRHKEMTEATNAELERLKAELEQEKHRYSNTKEKLSLAVTKGKALVQQRDSLRHALADKTSELERCLSKLEEDSSALKAAELIKEELIKSQISGALLQDMLEQKDLILENLEEIIFQASVPQELKSEHVIERIRWLADERNALKDVSLKFHQLAGALQSVDLPENLSFPNVESRLGWLTECFNKAKAEIGNLQEEITIMRESLSQAKAEVDALQDENVKIREAAHCKMDHLTALLSTVLVEKDYAKMELEDVSNKFEAIARREHQASAEKEQMLRVVLEASGVTVADKETAETPILVEQCLAKLKERTSSSYDSCQVNEEILQSLQILSYVKDQDLALCELLLEEDMQKQKTDMDKLSQEVATLKEEKETLKRDLERSEDKNALIREKLSMAVKKGKGLVQERENMKQLIDEKNSEIEKLKLELEQKESTIIEYKNESSRLSAEVQVIGKLEDDLLALKGQRDQLQIDLLENSKIYRTVTESIDSIILPVDSNSVEPVEKLRQIAAYLSECLAAKADVEQQLKEATVEIETLSTKVSEGNSIIKSLEDSLAAAGEKISLLAEEKRELEVGHASVQQQLQKAIEDAGLLAESDAARKSLENALAVAETNIFRLEKEKEESESARGAAEAEVHKARAEIADLTGKLSEASMSVEALEETVSRLETRISQLSDENNEGQICRANLENDLKKLKEEVGSSDSNLQAAYSSTKSLKEALAIAESRISELVNGKKVAEQEISTMSAKLNACMEELAGTHGNLESRSLELFDYLKALELLGKDDSVLPSMRIWLEKKFESLKEMDSLFRGIRGQFAEMGLDIDHVIEVDIQLFCAVADYRASTFLFSQGSSFVAKPLSVSLDAIVGMHSVSSDVDTVEADDISLYAKKIVENFHERKRITSEKVDSFLSFLNECNASVMQELQIASNKLPPIAEKMSSMDQKMKNMEMDYQALENEVITLEGDVSVLLSACTEATVLLSACTEATEMLQSEVDERMLEVNSTLENEAEYEAKSHKSKHMKVVQKLLLAATKLCSVCELFEKSRKLLSSSTEELQNNLNEMRVTAHKAMEERDMYNSRVHMLETDLAALENLCSELRLKMEIYQDIEVKLREKESEISSLQNALMMKEKEAAEALWWESNFSNLQERANRIDFSADSLAGDFELQNNTDMNKLQYIIDYFPELQLQVASLTHEKDELQSALAASIRETGHLKERVQESISHEQELDKVKIKVTDMEAGLNRIIRKFAGRDVTQGMKSTNDPIVTLEDLVMTVMSESENLRSRAQALESEVEKSVSNEHELTKLKAQLLDLEVGLRKIIQNLTGGATEDQKPIVTSDLVHILEKMVMTVILESENLKSKAHQLDADVSKNISDEQELAELKAQLFDLEVGLQRIIRKFRGDIAVDQKPVATNDLIQALENMVITLIMESENAKSRVHELDSKLLGSQKAMDELLSKVRTLEDSLQSRGFSPETVQDRRIFEAPSRSPASEISETEDVGSISKPSISPVPSAAHIRTTWKGSSDHIAVNIDSESSRLIEGREAAEDKGHVFKSLNTSGLIPRQGKVIADRIDGIWVSSDRLLRSRPGARLGLVQTPDLDSGIKHSLMDARPCGDPFDLNVAADAFSSQVHPGFGGGIVAFANRKSAKKMKRNKEQQDEVILQTSDDPFGDVSGKTENPCSENDSIRGDFPSVVNDSGGNSITIPSRGAILKACCVTSGLIAVLGLAIRQLSHAAASGGLPVFDCSEVSLDFEMWHLGLITGLVVVISLSRYTLLKTWPDFAESSDAANRQVLTSLQTLDYVIVAFLPGISEGALVVATIFGILHFGSGRKISFAIWATFVGLAYGYATIFSSSMVVPMASHALNNLVGALLWRFTSRSSEQTGS</sequence>
<feature type="coiled-coil region" evidence="1">
    <location>
        <begin position="1407"/>
        <end position="1486"/>
    </location>
</feature>
<keyword evidence="1" id="KW-0175">Coiled coil</keyword>
<feature type="region of interest" description="Disordered" evidence="2">
    <location>
        <begin position="2018"/>
        <end position="2039"/>
    </location>
</feature>
<dbReference type="Proteomes" id="UP001153076">
    <property type="component" value="Unassembled WGS sequence"/>
</dbReference>
<feature type="transmembrane region" description="Helical" evidence="3">
    <location>
        <begin position="2107"/>
        <end position="2127"/>
    </location>
</feature>
<feature type="region of interest" description="Disordered" evidence="2">
    <location>
        <begin position="1"/>
        <end position="51"/>
    </location>
</feature>
<gene>
    <name evidence="5" type="ORF">Cgig2_024670</name>
</gene>
<protein>
    <recommendedName>
        <fullName evidence="4">CAAX prenyl protease 2/Lysostaphin resistance protein A-like domain-containing protein</fullName>
    </recommendedName>
</protein>
<dbReference type="PANTHER" id="PTHR43939">
    <property type="entry name" value="COILED-COIL DOMAIN-CONTAINING PROTEIN 158"/>
    <property type="match status" value="1"/>
</dbReference>
<feature type="region of interest" description="Disordered" evidence="2">
    <location>
        <begin position="1836"/>
        <end position="1863"/>
    </location>
</feature>
<feature type="compositionally biased region" description="Polar residues" evidence="2">
    <location>
        <begin position="25"/>
        <end position="36"/>
    </location>
</feature>
<evidence type="ECO:0000256" key="2">
    <source>
        <dbReference type="SAM" id="MobiDB-lite"/>
    </source>
</evidence>